<organism evidence="1">
    <name type="scientific">marine sediment metagenome</name>
    <dbReference type="NCBI Taxonomy" id="412755"/>
    <lineage>
        <taxon>unclassified sequences</taxon>
        <taxon>metagenomes</taxon>
        <taxon>ecological metagenomes</taxon>
    </lineage>
</organism>
<proteinExistence type="predicted"/>
<name>A0A0F9VL37_9ZZZZ</name>
<comment type="caution">
    <text evidence="1">The sequence shown here is derived from an EMBL/GenBank/DDBJ whole genome shotgun (WGS) entry which is preliminary data.</text>
</comment>
<evidence type="ECO:0000313" key="1">
    <source>
        <dbReference type="EMBL" id="KKN74226.1"/>
    </source>
</evidence>
<sequence>MPDYYGDFVQLEPCHYGCNDCGAEIQSIGEPRWCMACQGNIWDDGMEEYRRLRSAFYDSHKLGTMI</sequence>
<dbReference type="AlphaFoldDB" id="A0A0F9VL37"/>
<gene>
    <name evidence="1" type="ORF">LCGC14_0393120</name>
</gene>
<dbReference type="EMBL" id="LAZR01000330">
    <property type="protein sequence ID" value="KKN74226.1"/>
    <property type="molecule type" value="Genomic_DNA"/>
</dbReference>
<accession>A0A0F9VL37</accession>
<protein>
    <submittedName>
        <fullName evidence="1">Uncharacterized protein</fullName>
    </submittedName>
</protein>
<reference evidence="1" key="1">
    <citation type="journal article" date="2015" name="Nature">
        <title>Complex archaea that bridge the gap between prokaryotes and eukaryotes.</title>
        <authorList>
            <person name="Spang A."/>
            <person name="Saw J.H."/>
            <person name="Jorgensen S.L."/>
            <person name="Zaremba-Niedzwiedzka K."/>
            <person name="Martijn J."/>
            <person name="Lind A.E."/>
            <person name="van Eijk R."/>
            <person name="Schleper C."/>
            <person name="Guy L."/>
            <person name="Ettema T.J."/>
        </authorList>
    </citation>
    <scope>NUCLEOTIDE SEQUENCE</scope>
</reference>